<dbReference type="RefSeq" id="WP_413778347.1">
    <property type="nucleotide sequence ID" value="NZ_JAUOZS010000001.1"/>
</dbReference>
<keyword evidence="3" id="KW-1185">Reference proteome</keyword>
<dbReference type="Proteomes" id="UP001254848">
    <property type="component" value="Unassembled WGS sequence"/>
</dbReference>
<protein>
    <submittedName>
        <fullName evidence="2">DUF2325 domain-containing protein</fullName>
    </submittedName>
</protein>
<evidence type="ECO:0000313" key="3">
    <source>
        <dbReference type="Proteomes" id="UP001254848"/>
    </source>
</evidence>
<sequence length="96" mass="10542">MSVVIVGGDYLGGIEKNLYSLGVTELVHISGRKALERNKISLPKATAFVLVLTDYVNHGTAQNVKTLAKARSIPVVFAKRSWRAVEEKLKASKYIN</sequence>
<accession>A0ABU3NSJ1</accession>
<organism evidence="2 3">
    <name type="scientific">Anaeroselena agilis</name>
    <dbReference type="NCBI Taxonomy" id="3063788"/>
    <lineage>
        <taxon>Bacteria</taxon>
        <taxon>Bacillati</taxon>
        <taxon>Bacillota</taxon>
        <taxon>Negativicutes</taxon>
        <taxon>Acetonemataceae</taxon>
        <taxon>Anaeroselena</taxon>
    </lineage>
</organism>
<gene>
    <name evidence="2" type="ORF">Q4T40_00765</name>
</gene>
<comment type="caution">
    <text evidence="2">The sequence shown here is derived from an EMBL/GenBank/DDBJ whole genome shotgun (WGS) entry which is preliminary data.</text>
</comment>
<dbReference type="Pfam" id="PF10087">
    <property type="entry name" value="DUF2325"/>
    <property type="match status" value="1"/>
</dbReference>
<reference evidence="2 3" key="1">
    <citation type="submission" date="2023-07" db="EMBL/GenBank/DDBJ databases">
        <title>The novel representative of Negativicutes class, Anaeroselena agilis gen. nov. sp. nov.</title>
        <authorList>
            <person name="Prokofeva M.I."/>
            <person name="Elcheninov A.G."/>
            <person name="Klyukina A."/>
            <person name="Kublanov I.V."/>
            <person name="Frolov E.N."/>
            <person name="Podosokorskaya O.A."/>
        </authorList>
    </citation>
    <scope>NUCLEOTIDE SEQUENCE [LARGE SCALE GENOMIC DNA]</scope>
    <source>
        <strain evidence="2 3">4137-cl</strain>
    </source>
</reference>
<proteinExistence type="inferred from homology"/>
<dbReference type="InterPro" id="IPR016772">
    <property type="entry name" value="UCP020408"/>
</dbReference>
<evidence type="ECO:0000256" key="1">
    <source>
        <dbReference type="ARBA" id="ARBA00007189"/>
    </source>
</evidence>
<comment type="similarity">
    <text evidence="1">Belongs to the UPF0751 family.</text>
</comment>
<dbReference type="EMBL" id="JAUOZS010000001">
    <property type="protein sequence ID" value="MDT8899779.1"/>
    <property type="molecule type" value="Genomic_DNA"/>
</dbReference>
<name>A0ABU3NSJ1_9FIRM</name>
<evidence type="ECO:0000313" key="2">
    <source>
        <dbReference type="EMBL" id="MDT8899779.1"/>
    </source>
</evidence>